<dbReference type="Proteomes" id="UP000002743">
    <property type="component" value="Chromosome"/>
</dbReference>
<evidence type="ECO:0000313" key="2">
    <source>
        <dbReference type="Proteomes" id="UP000002743"/>
    </source>
</evidence>
<gene>
    <name evidence="1" type="ordered locus">Msip34_1838</name>
</gene>
<reference evidence="1 2" key="2">
    <citation type="journal article" date="2011" name="J. Bacteriol.">
        <title>Genomes of three methylotrophs from a single niche uncover genetic and metabolic divergence of Methylophilaceae.</title>
        <authorList>
            <person name="Lapidus A."/>
            <person name="Clum A."/>
            <person name="Labutti K."/>
            <person name="Kaluzhnaya M.G."/>
            <person name="Lim S."/>
            <person name="Beck D.A."/>
            <person name="Glavina Del Rio T."/>
            <person name="Nolan M."/>
            <person name="Mavromatis K."/>
            <person name="Huntemann M."/>
            <person name="Lucas S."/>
            <person name="Lidstrom M.E."/>
            <person name="Ivanova N."/>
            <person name="Chistoserdova L."/>
        </authorList>
    </citation>
    <scope>NUCLEOTIDE SEQUENCE [LARGE SCALE GENOMIC DNA]</scope>
    <source>
        <strain evidence="1 2">SIP3-4</strain>
    </source>
</reference>
<dbReference type="RefSeq" id="WP_015830464.1">
    <property type="nucleotide sequence ID" value="NC_012969.1"/>
</dbReference>
<dbReference type="InterPro" id="IPR018759">
    <property type="entry name" value="BBP2_2"/>
</dbReference>
<dbReference type="Pfam" id="PF10082">
    <property type="entry name" value="BBP2_2"/>
    <property type="match status" value="1"/>
</dbReference>
<keyword evidence="2" id="KW-1185">Reference proteome</keyword>
<sequence length="415" mass="47623" precursor="true">MELKIKSRRANFSLAHVSGIVVLIIANVAYADEQDVVNFNLSHAVTYEDNLFRLDSNESPLSNFGKSQKWDIINATTYGVSVNKPYSLQRFKFDISQTSYRYQNYNFLNFDGINYDIQWNWALTPYLKGNLKFDRKELPNTFSDIGNINRLSTNTRTIKNNRFDIDWSAYHNWHLIGALAELTVSIDNASNNDQNLDFSFTQTSGIAGVRYEFSSGSSIDYMVTHTNGQYQDSFFSEALLRDKGYEEKRNDISLKWLLTGKSTVNAKIGYLKRENDNFSQRNVDGFVGNIDYDWDVTGKTRLTFALSSNLYPVQSSTDSYIRDNTFAIRPIWAVTPKVAVKGNVAFRKRIFEGSGPAISLVEREDKIRTTSVSLDWMPRRYLTLEMMLKRESRDTNIADFDYVSNSAMVNALITF</sequence>
<protein>
    <submittedName>
        <fullName evidence="1">Exopolysaccharide biosynthesis operon protein EpsL</fullName>
    </submittedName>
</protein>
<dbReference type="AlphaFoldDB" id="C6X6T8"/>
<dbReference type="InterPro" id="IPR017465">
    <property type="entry name" value="EpsL_proteobac"/>
</dbReference>
<dbReference type="eggNOG" id="COG5338">
    <property type="taxonomic scope" value="Bacteria"/>
</dbReference>
<evidence type="ECO:0000313" key="1">
    <source>
        <dbReference type="EMBL" id="ACT51081.1"/>
    </source>
</evidence>
<dbReference type="EMBL" id="CP001674">
    <property type="protein sequence ID" value="ACT51081.1"/>
    <property type="molecule type" value="Genomic_DNA"/>
</dbReference>
<dbReference type="NCBIfam" id="TIGR03014">
    <property type="entry name" value="EpsL"/>
    <property type="match status" value="1"/>
</dbReference>
<dbReference type="HOGENOM" id="CLU_055127_0_0_4"/>
<name>C6X6T8_METGS</name>
<organism evidence="1 2">
    <name type="scientific">Methylovorus glucosotrophus (strain SIP3-4)</name>
    <dbReference type="NCBI Taxonomy" id="582744"/>
    <lineage>
        <taxon>Bacteria</taxon>
        <taxon>Pseudomonadati</taxon>
        <taxon>Pseudomonadota</taxon>
        <taxon>Betaproteobacteria</taxon>
        <taxon>Nitrosomonadales</taxon>
        <taxon>Methylophilaceae</taxon>
        <taxon>Methylovorus</taxon>
    </lineage>
</organism>
<reference evidence="2" key="1">
    <citation type="submission" date="2009-07" db="EMBL/GenBank/DDBJ databases">
        <title>Complete sequence of chromosome of Methylovorus sp. SIP3-4.</title>
        <authorList>
            <person name="Lucas S."/>
            <person name="Copeland A."/>
            <person name="Lapidus A."/>
            <person name="Glavina del Rio T."/>
            <person name="Tice H."/>
            <person name="Bruce D."/>
            <person name="Goodwin L."/>
            <person name="Pitluck S."/>
            <person name="Clum A."/>
            <person name="Larimer F."/>
            <person name="Land M."/>
            <person name="Hauser L."/>
            <person name="Kyrpides N."/>
            <person name="Mikhailova N."/>
            <person name="Kayluzhnaya M."/>
            <person name="Chistoserdova L."/>
        </authorList>
    </citation>
    <scope>NUCLEOTIDE SEQUENCE [LARGE SCALE GENOMIC DNA]</scope>
    <source>
        <strain evidence="2">SIP3-4</strain>
    </source>
</reference>
<accession>C6X6T8</accession>
<proteinExistence type="predicted"/>
<dbReference type="STRING" id="582744.Msip34_1838"/>
<dbReference type="KEGG" id="mei:Msip34_1838"/>